<feature type="region of interest" description="Disordered" evidence="2">
    <location>
        <begin position="422"/>
        <end position="551"/>
    </location>
</feature>
<dbReference type="InterPro" id="IPR038718">
    <property type="entry name" value="SNF2-like_sf"/>
</dbReference>
<dbReference type="Gene3D" id="3.40.50.10810">
    <property type="entry name" value="Tandem AAA-ATPase domain"/>
    <property type="match status" value="2"/>
</dbReference>
<feature type="compositionally biased region" description="Basic residues" evidence="2">
    <location>
        <begin position="1319"/>
        <end position="1331"/>
    </location>
</feature>
<feature type="compositionally biased region" description="Low complexity" evidence="2">
    <location>
        <begin position="526"/>
        <end position="550"/>
    </location>
</feature>
<dbReference type="Pfam" id="PF00176">
    <property type="entry name" value="SNF2-rel_dom"/>
    <property type="match status" value="2"/>
</dbReference>
<keyword evidence="6" id="KW-1185">Reference proteome</keyword>
<evidence type="ECO:0000259" key="3">
    <source>
        <dbReference type="PROSITE" id="PS51192"/>
    </source>
</evidence>
<organism evidence="5 6">
    <name type="scientific">Blattamonas nauphoetae</name>
    <dbReference type="NCBI Taxonomy" id="2049346"/>
    <lineage>
        <taxon>Eukaryota</taxon>
        <taxon>Metamonada</taxon>
        <taxon>Preaxostyla</taxon>
        <taxon>Oxymonadida</taxon>
        <taxon>Blattamonas</taxon>
    </lineage>
</organism>
<gene>
    <name evidence="5" type="ORF">BLNAU_6540</name>
</gene>
<protein>
    <submittedName>
        <fullName evidence="5">DNA repair protein rhp26</fullName>
        <ecNumber evidence="5">3.6.4.-</ecNumber>
    </submittedName>
</protein>
<keyword evidence="1 5" id="KW-0378">Hydrolase</keyword>
<feature type="compositionally biased region" description="Low complexity" evidence="2">
    <location>
        <begin position="1289"/>
        <end position="1299"/>
    </location>
</feature>
<reference evidence="5 6" key="1">
    <citation type="journal article" date="2022" name="bioRxiv">
        <title>Genomics of Preaxostyla Flagellates Illuminates Evolutionary Transitions and the Path Towards Mitochondrial Loss.</title>
        <authorList>
            <person name="Novak L.V.F."/>
            <person name="Treitli S.C."/>
            <person name="Pyrih J."/>
            <person name="Halakuc P."/>
            <person name="Pipaliya S.V."/>
            <person name="Vacek V."/>
            <person name="Brzon O."/>
            <person name="Soukal P."/>
            <person name="Eme L."/>
            <person name="Dacks J.B."/>
            <person name="Karnkowska A."/>
            <person name="Elias M."/>
            <person name="Hampl V."/>
        </authorList>
    </citation>
    <scope>NUCLEOTIDE SEQUENCE [LARGE SCALE GENOMIC DNA]</scope>
    <source>
        <strain evidence="5">NAU3</strain>
        <tissue evidence="5">Gut</tissue>
    </source>
</reference>
<feature type="compositionally biased region" description="Basic and acidic residues" evidence="2">
    <location>
        <begin position="1124"/>
        <end position="1138"/>
    </location>
</feature>
<dbReference type="SUPFAM" id="SSF52540">
    <property type="entry name" value="P-loop containing nucleoside triphosphate hydrolases"/>
    <property type="match status" value="2"/>
</dbReference>
<dbReference type="PROSITE" id="PS51194">
    <property type="entry name" value="HELICASE_CTER"/>
    <property type="match status" value="1"/>
</dbReference>
<feature type="region of interest" description="Disordered" evidence="2">
    <location>
        <begin position="166"/>
        <end position="201"/>
    </location>
</feature>
<proteinExistence type="predicted"/>
<dbReference type="EMBL" id="JARBJD010000037">
    <property type="protein sequence ID" value="KAK2958506.1"/>
    <property type="molecule type" value="Genomic_DNA"/>
</dbReference>
<dbReference type="InterPro" id="IPR000330">
    <property type="entry name" value="SNF2_N"/>
</dbReference>
<dbReference type="SMART" id="SM00490">
    <property type="entry name" value="HELICc"/>
    <property type="match status" value="1"/>
</dbReference>
<evidence type="ECO:0000313" key="5">
    <source>
        <dbReference type="EMBL" id="KAK2958506.1"/>
    </source>
</evidence>
<evidence type="ECO:0000313" key="6">
    <source>
        <dbReference type="Proteomes" id="UP001281761"/>
    </source>
</evidence>
<feature type="region of interest" description="Disordered" evidence="2">
    <location>
        <begin position="1278"/>
        <end position="1331"/>
    </location>
</feature>
<evidence type="ECO:0000259" key="4">
    <source>
        <dbReference type="PROSITE" id="PS51194"/>
    </source>
</evidence>
<feature type="compositionally biased region" description="Polar residues" evidence="2">
    <location>
        <begin position="509"/>
        <end position="525"/>
    </location>
</feature>
<dbReference type="PANTHER" id="PTHR45629">
    <property type="entry name" value="SNF2/RAD54 FAMILY MEMBER"/>
    <property type="match status" value="1"/>
</dbReference>
<accession>A0ABQ9Y445</accession>
<comment type="caution">
    <text evidence="5">The sequence shown here is derived from an EMBL/GenBank/DDBJ whole genome shotgun (WGS) entry which is preliminary data.</text>
</comment>
<feature type="compositionally biased region" description="Polar residues" evidence="2">
    <location>
        <begin position="468"/>
        <end position="481"/>
    </location>
</feature>
<feature type="domain" description="Helicase C-terminal" evidence="4">
    <location>
        <begin position="890"/>
        <end position="1057"/>
    </location>
</feature>
<dbReference type="PANTHER" id="PTHR45629:SF7">
    <property type="entry name" value="DNA EXCISION REPAIR PROTEIN ERCC-6-RELATED"/>
    <property type="match status" value="1"/>
</dbReference>
<evidence type="ECO:0000256" key="2">
    <source>
        <dbReference type="SAM" id="MobiDB-lite"/>
    </source>
</evidence>
<dbReference type="GO" id="GO:0016787">
    <property type="term" value="F:hydrolase activity"/>
    <property type="evidence" value="ECO:0007669"/>
    <property type="project" value="UniProtKB-KW"/>
</dbReference>
<evidence type="ECO:0000256" key="1">
    <source>
        <dbReference type="ARBA" id="ARBA00022801"/>
    </source>
</evidence>
<feature type="compositionally biased region" description="Acidic residues" evidence="2">
    <location>
        <begin position="108"/>
        <end position="120"/>
    </location>
</feature>
<dbReference type="InterPro" id="IPR027417">
    <property type="entry name" value="P-loop_NTPase"/>
</dbReference>
<dbReference type="Pfam" id="PF00271">
    <property type="entry name" value="Helicase_C"/>
    <property type="match status" value="1"/>
</dbReference>
<dbReference type="SMART" id="SM00487">
    <property type="entry name" value="DEXDc"/>
    <property type="match status" value="1"/>
</dbReference>
<name>A0ABQ9Y445_9EUKA</name>
<dbReference type="PROSITE" id="PS51192">
    <property type="entry name" value="HELICASE_ATP_BIND_1"/>
    <property type="match status" value="1"/>
</dbReference>
<dbReference type="InterPro" id="IPR001650">
    <property type="entry name" value="Helicase_C-like"/>
</dbReference>
<feature type="domain" description="Helicase ATP-binding" evidence="3">
    <location>
        <begin position="639"/>
        <end position="748"/>
    </location>
</feature>
<feature type="region of interest" description="Disordered" evidence="2">
    <location>
        <begin position="1124"/>
        <end position="1156"/>
    </location>
</feature>
<dbReference type="InterPro" id="IPR049730">
    <property type="entry name" value="SNF2/RAD54-like_C"/>
</dbReference>
<feature type="region of interest" description="Disordered" evidence="2">
    <location>
        <begin position="107"/>
        <end position="148"/>
    </location>
</feature>
<dbReference type="Gene3D" id="3.40.50.300">
    <property type="entry name" value="P-loop containing nucleotide triphosphate hydrolases"/>
    <property type="match status" value="1"/>
</dbReference>
<dbReference type="InterPro" id="IPR014001">
    <property type="entry name" value="Helicase_ATP-bd"/>
</dbReference>
<dbReference type="CDD" id="cd18793">
    <property type="entry name" value="SF2_C_SNF"/>
    <property type="match status" value="1"/>
</dbReference>
<dbReference type="Proteomes" id="UP001281761">
    <property type="component" value="Unassembled WGS sequence"/>
</dbReference>
<dbReference type="EC" id="3.6.4.-" evidence="5"/>
<feature type="compositionally biased region" description="Polar residues" evidence="2">
    <location>
        <begin position="1278"/>
        <end position="1288"/>
    </location>
</feature>
<sequence length="1331" mass="150583">MITPNIGQPVESERDRDLRLLAQLQERIRKLKISLSFKVAKLKNKGPGQPLDSSSFVTDPDEYAERMEMQGSSVNSLKQHIFELEQQELSLRMSLQQTEQQTVINLLESDDSASDDDEVIEGERPETPPTPPYNSSPAHPGHEPTQKFSSGALFDQIKQNRLSFATTGIPGAPISHPVDVDSRSEGAEQAVDVTEEEQRRQDRIYQSAANFQKKIGSKKLVVPALSTSHTSTETSSSDPKQRISETFRIPGQHGGKDLLIPTHIWESLYLFQQNGVRWLWEQHMQNVGGILGDEMGLGKTVQLLTFLEGLAYIGEMNTCLLLCPATVLKQWKEESQRWAPDLEGVIIHSSFSSDLNDTGSSDDEWYQQVNREEAETDSEESEDDESDDTLDVAALESFRPQKSHNTRQTRSKRRILTRLDSDSEWEKDWNSEDGAESLSSIKKQKRDEEDSGNEELPTMKVEEGQEDVTISTAPQHSSSHSPPGIPRKAPSVFSPPAKAAPPHRKTPKNTKLSLPHSTSPSEKPNTSSRTPSPSGKTPPSSRTVSPSPTVNFERHHSSYYIYDEPDEDPELVEALQTTLSLIQRSRGSSPLRAPKTVRDAMLHSPYDKALTEKIMKAFENDQERARRAKAGFVHQPASRFVSTSPVPIQDEEVPERSRSTMPSNSKRSMRPVLFITTYETVRLHPSLFLPLPFHYVILDEGQRIKNPRTIISKLIRRINTPHRIILSGSPVQNNLTELWSLIDFVHPGLLGTLGSFKQQFGVPISIGTRAGASSYQVARAVKCGVILKLMVDQVLLRRLKRKMQLRMPAKQEMLLFCRITPDQYREYVAICNSETIAYKAASRKEPIFKAIGDLRKVSNHPDLMYYHNTHKPDRYGHWMKSGKMMVLRELLTKWFVEEPAEVANKKDKPLPNKVLIFCQTRQMLDLIETMVDEFRPSLESFRMDGTTPLKRRQILIDNFNSDPTISIFLLTTNVGGVGVNMTGANKVVLFDPAWNPSVDNQAQERAWRLGQEREVTIYRLLSSGTIEESVYERQLFKEMMAGRVVKSGKEEVEKALVGNQSGMIATQGRKKKNISFGGFSLSKLFQIPDNPEYDILLELEEEKLEEEREKQALKSFLERASTKQAEEAKFKEQNKLDLEDGEVVDEDKPPQANGDDEEEFDFMAQLLLGDRKDALNDDSLKLLRESMAKQVHDPTFLDRLLKETKAKTRKTKVGGITFVDSYMERRTDFGKESTAKQVIEETAEREAAKAREEIVKSVQGQSNKQIIRTYQHNLNQISTEEGRSSGNRPSFVVPFVSSSTQSRRRTEYLPGPKPGQVIVRKRVGPGQRGRR</sequence>
<feature type="region of interest" description="Disordered" evidence="2">
    <location>
        <begin position="369"/>
        <end position="388"/>
    </location>
</feature>
<dbReference type="InterPro" id="IPR050496">
    <property type="entry name" value="SNF2_RAD54_helicase_repair"/>
</dbReference>
<feature type="compositionally biased region" description="Acidic residues" evidence="2">
    <location>
        <begin position="374"/>
        <end position="388"/>
    </location>
</feature>